<evidence type="ECO:0000256" key="5">
    <source>
        <dbReference type="ARBA" id="ARBA00022748"/>
    </source>
</evidence>
<dbReference type="Pfam" id="PF03918">
    <property type="entry name" value="CcmH"/>
    <property type="match status" value="1"/>
</dbReference>
<evidence type="ECO:0000313" key="9">
    <source>
        <dbReference type="EMBL" id="SVB86450.1"/>
    </source>
</evidence>
<dbReference type="GO" id="GO:0005886">
    <property type="term" value="C:plasma membrane"/>
    <property type="evidence" value="ECO:0007669"/>
    <property type="project" value="TreeGrafter"/>
</dbReference>
<keyword evidence="2" id="KW-0349">Heme</keyword>
<sequence length="85" mass="9987">MICQGQSVYDSQSDFAISIKLIIERKLNEGLNENEIYDFLKNQYGQWISYDPEFNKKTFILWILPILLFLIGGAIIVRKFIVQKL</sequence>
<protein>
    <recommendedName>
        <fullName evidence="8">CcmH/CycL/Ccl2/NrfF N-terminal domain-containing protein</fullName>
    </recommendedName>
</protein>
<dbReference type="GO" id="GO:0017004">
    <property type="term" value="P:cytochrome complex assembly"/>
    <property type="evidence" value="ECO:0007669"/>
    <property type="project" value="UniProtKB-KW"/>
</dbReference>
<proteinExistence type="inferred from homology"/>
<evidence type="ECO:0000259" key="8">
    <source>
        <dbReference type="Pfam" id="PF03918"/>
    </source>
</evidence>
<comment type="similarity">
    <text evidence="1">Belongs to the CcmH/CycL/Ccl2/NrfF family.</text>
</comment>
<dbReference type="InterPro" id="IPR038297">
    <property type="entry name" value="CcmH/CycL/NrfF/Ccl2_sf"/>
</dbReference>
<accession>A0A382HGM6</accession>
<dbReference type="InterPro" id="IPR005616">
    <property type="entry name" value="CcmH/CycL/Ccl2/NrfF_N"/>
</dbReference>
<keyword evidence="7" id="KW-0812">Transmembrane</keyword>
<gene>
    <name evidence="9" type="ORF">METZ01_LOCUS239304</name>
</gene>
<reference evidence="9" key="1">
    <citation type="submission" date="2018-05" db="EMBL/GenBank/DDBJ databases">
        <authorList>
            <person name="Lanie J.A."/>
            <person name="Ng W.-L."/>
            <person name="Kazmierczak K.M."/>
            <person name="Andrzejewski T.M."/>
            <person name="Davidsen T.M."/>
            <person name="Wayne K.J."/>
            <person name="Tettelin H."/>
            <person name="Glass J.I."/>
            <person name="Rusch D."/>
            <person name="Podicherti R."/>
            <person name="Tsui H.-C.T."/>
            <person name="Winkler M.E."/>
        </authorList>
    </citation>
    <scope>NUCLEOTIDE SEQUENCE</scope>
</reference>
<evidence type="ECO:0000256" key="1">
    <source>
        <dbReference type="ARBA" id="ARBA00010342"/>
    </source>
</evidence>
<evidence type="ECO:0000256" key="4">
    <source>
        <dbReference type="ARBA" id="ARBA00022729"/>
    </source>
</evidence>
<keyword evidence="6" id="KW-0408">Iron</keyword>
<dbReference type="Gene3D" id="1.10.8.640">
    <property type="entry name" value="Cytochrome C biogenesis protein"/>
    <property type="match status" value="1"/>
</dbReference>
<dbReference type="AlphaFoldDB" id="A0A382HGM6"/>
<keyword evidence="5" id="KW-0201">Cytochrome c-type biogenesis</keyword>
<keyword evidence="3" id="KW-0479">Metal-binding</keyword>
<name>A0A382HGM6_9ZZZZ</name>
<feature type="domain" description="CcmH/CycL/Ccl2/NrfF N-terminal" evidence="8">
    <location>
        <begin position="1"/>
        <end position="78"/>
    </location>
</feature>
<dbReference type="PANTHER" id="PTHR47870">
    <property type="entry name" value="CYTOCHROME C-TYPE BIOGENESIS PROTEIN CCMH"/>
    <property type="match status" value="1"/>
</dbReference>
<dbReference type="InterPro" id="IPR051263">
    <property type="entry name" value="C-type_cytochrome_biogenesis"/>
</dbReference>
<dbReference type="EMBL" id="UINC01061167">
    <property type="protein sequence ID" value="SVB86450.1"/>
    <property type="molecule type" value="Genomic_DNA"/>
</dbReference>
<evidence type="ECO:0000256" key="3">
    <source>
        <dbReference type="ARBA" id="ARBA00022723"/>
    </source>
</evidence>
<keyword evidence="4" id="KW-0732">Signal</keyword>
<evidence type="ECO:0000256" key="6">
    <source>
        <dbReference type="ARBA" id="ARBA00023004"/>
    </source>
</evidence>
<dbReference type="CDD" id="cd16378">
    <property type="entry name" value="CcmH_N"/>
    <property type="match status" value="1"/>
</dbReference>
<dbReference type="GO" id="GO:0046872">
    <property type="term" value="F:metal ion binding"/>
    <property type="evidence" value="ECO:0007669"/>
    <property type="project" value="UniProtKB-KW"/>
</dbReference>
<organism evidence="9">
    <name type="scientific">marine metagenome</name>
    <dbReference type="NCBI Taxonomy" id="408172"/>
    <lineage>
        <taxon>unclassified sequences</taxon>
        <taxon>metagenomes</taxon>
        <taxon>ecological metagenomes</taxon>
    </lineage>
</organism>
<keyword evidence="7" id="KW-0472">Membrane</keyword>
<evidence type="ECO:0000256" key="7">
    <source>
        <dbReference type="SAM" id="Phobius"/>
    </source>
</evidence>
<keyword evidence="7" id="KW-1133">Transmembrane helix</keyword>
<feature type="transmembrane region" description="Helical" evidence="7">
    <location>
        <begin position="59"/>
        <end position="77"/>
    </location>
</feature>
<evidence type="ECO:0000256" key="2">
    <source>
        <dbReference type="ARBA" id="ARBA00022617"/>
    </source>
</evidence>
<dbReference type="PANTHER" id="PTHR47870:SF1">
    <property type="entry name" value="CYTOCHROME C-TYPE BIOGENESIS PROTEIN CCMH"/>
    <property type="match status" value="1"/>
</dbReference>